<evidence type="ECO:0000256" key="6">
    <source>
        <dbReference type="ARBA" id="ARBA00024916"/>
    </source>
</evidence>
<organism evidence="11 12">
    <name type="scientific">Actinomyces graevenitzii</name>
    <dbReference type="NCBI Taxonomy" id="55565"/>
    <lineage>
        <taxon>Bacteria</taxon>
        <taxon>Bacillati</taxon>
        <taxon>Actinomycetota</taxon>
        <taxon>Actinomycetes</taxon>
        <taxon>Actinomycetales</taxon>
        <taxon>Actinomycetaceae</taxon>
        <taxon>Actinomyces</taxon>
    </lineage>
</organism>
<dbReference type="Pfam" id="PF03449">
    <property type="entry name" value="GreA_GreB_N"/>
    <property type="match status" value="1"/>
</dbReference>
<dbReference type="SUPFAM" id="SSF54534">
    <property type="entry name" value="FKBP-like"/>
    <property type="match status" value="1"/>
</dbReference>
<dbReference type="Pfam" id="PF01272">
    <property type="entry name" value="GreA_GreB"/>
    <property type="match status" value="1"/>
</dbReference>
<dbReference type="PROSITE" id="PS00829">
    <property type="entry name" value="GREAB_1"/>
    <property type="match status" value="1"/>
</dbReference>
<dbReference type="GO" id="GO:0070063">
    <property type="term" value="F:RNA polymerase binding"/>
    <property type="evidence" value="ECO:0007669"/>
    <property type="project" value="InterPro"/>
</dbReference>
<dbReference type="PANTHER" id="PTHR30437:SF4">
    <property type="entry name" value="TRANSCRIPTION ELONGATION FACTOR GREA"/>
    <property type="match status" value="1"/>
</dbReference>
<dbReference type="InterPro" id="IPR036805">
    <property type="entry name" value="Tscrpt_elong_fac_GreA/B_N_sf"/>
</dbReference>
<dbReference type="GO" id="GO:0006354">
    <property type="term" value="P:DNA-templated transcription elongation"/>
    <property type="evidence" value="ECO:0007669"/>
    <property type="project" value="TreeGrafter"/>
</dbReference>
<dbReference type="GO" id="GO:0032784">
    <property type="term" value="P:regulation of DNA-templated transcription elongation"/>
    <property type="evidence" value="ECO:0007669"/>
    <property type="project" value="UniProtKB-UniRule"/>
</dbReference>
<keyword evidence="3 8" id="KW-0805">Transcription regulation</keyword>
<dbReference type="InterPro" id="IPR001437">
    <property type="entry name" value="Tscrpt_elong_fac_GreA/B_C"/>
</dbReference>
<evidence type="ECO:0000256" key="8">
    <source>
        <dbReference type="HAMAP-Rule" id="MF_00105"/>
    </source>
</evidence>
<gene>
    <name evidence="8" type="primary">greA</name>
    <name evidence="11" type="ORF">M3I41_02160</name>
</gene>
<dbReference type="InterPro" id="IPR023459">
    <property type="entry name" value="Tscrpt_elong_fac_GreA/B_fam"/>
</dbReference>
<reference evidence="11" key="1">
    <citation type="submission" date="2022-05" db="EMBL/GenBank/DDBJ databases">
        <title>Using nanopore sequencing to obtain complete genomes from saliva samples.</title>
        <authorList>
            <person name="Baker J.L."/>
        </authorList>
    </citation>
    <scope>NUCLEOTIDE SEQUENCE</scope>
    <source>
        <strain evidence="11">JCVI-JB-Ag32</strain>
    </source>
</reference>
<dbReference type="Proteomes" id="UP000830236">
    <property type="component" value="Chromosome"/>
</dbReference>
<dbReference type="GO" id="GO:0003746">
    <property type="term" value="F:translation elongation factor activity"/>
    <property type="evidence" value="ECO:0007669"/>
    <property type="project" value="UniProtKB-KW"/>
</dbReference>
<keyword evidence="11" id="KW-0648">Protein biosynthesis</keyword>
<evidence type="ECO:0000259" key="10">
    <source>
        <dbReference type="Pfam" id="PF03449"/>
    </source>
</evidence>
<dbReference type="KEGG" id="agh:M3I41_02160"/>
<evidence type="ECO:0000256" key="3">
    <source>
        <dbReference type="ARBA" id="ARBA00023015"/>
    </source>
</evidence>
<evidence type="ECO:0000256" key="2">
    <source>
        <dbReference type="ARBA" id="ARBA00013729"/>
    </source>
</evidence>
<evidence type="ECO:0000313" key="11">
    <source>
        <dbReference type="EMBL" id="UQF80107.1"/>
    </source>
</evidence>
<accession>A0A929S364</accession>
<dbReference type="InterPro" id="IPR018151">
    <property type="entry name" value="TF_GreA/GreB_CS"/>
</dbReference>
<dbReference type="SUPFAM" id="SSF46557">
    <property type="entry name" value="GreA transcript cleavage protein, N-terminal domain"/>
    <property type="match status" value="1"/>
</dbReference>
<evidence type="ECO:0000313" key="12">
    <source>
        <dbReference type="Proteomes" id="UP000830236"/>
    </source>
</evidence>
<dbReference type="PANTHER" id="PTHR30437">
    <property type="entry name" value="TRANSCRIPTION ELONGATION FACTOR GREA"/>
    <property type="match status" value="1"/>
</dbReference>
<dbReference type="Gene3D" id="3.10.50.30">
    <property type="entry name" value="Transcription elongation factor, GreA/GreB, C-terminal domain"/>
    <property type="match status" value="1"/>
</dbReference>
<feature type="domain" description="Transcription elongation factor GreA/GreB C-terminal" evidence="9">
    <location>
        <begin position="83"/>
        <end position="158"/>
    </location>
</feature>
<protein>
    <recommendedName>
        <fullName evidence="2 8">Transcription elongation factor GreA</fullName>
    </recommendedName>
    <alternativeName>
        <fullName evidence="7 8">Transcript cleavage factor GreA</fullName>
    </alternativeName>
</protein>
<evidence type="ECO:0000256" key="5">
    <source>
        <dbReference type="ARBA" id="ARBA00023163"/>
    </source>
</evidence>
<dbReference type="InterPro" id="IPR022691">
    <property type="entry name" value="Tscrpt_elong_fac_GreA/B_N"/>
</dbReference>
<dbReference type="HAMAP" id="MF_00105">
    <property type="entry name" value="GreA_GreB"/>
    <property type="match status" value="1"/>
</dbReference>
<evidence type="ECO:0000256" key="7">
    <source>
        <dbReference type="ARBA" id="ARBA00030776"/>
    </source>
</evidence>
<evidence type="ECO:0000256" key="1">
    <source>
        <dbReference type="ARBA" id="ARBA00008213"/>
    </source>
</evidence>
<comment type="similarity">
    <text evidence="1 8">Belongs to the GreA/GreB family.</text>
</comment>
<keyword evidence="4 8" id="KW-0238">DNA-binding</keyword>
<evidence type="ECO:0000256" key="4">
    <source>
        <dbReference type="ARBA" id="ARBA00023125"/>
    </source>
</evidence>
<name>A0A929S364_9ACTO</name>
<dbReference type="AlphaFoldDB" id="A0A929S364"/>
<keyword evidence="11" id="KW-0251">Elongation factor</keyword>
<proteinExistence type="inferred from homology"/>
<keyword evidence="5 8" id="KW-0804">Transcription</keyword>
<dbReference type="GO" id="GO:0003677">
    <property type="term" value="F:DNA binding"/>
    <property type="evidence" value="ECO:0007669"/>
    <property type="project" value="UniProtKB-UniRule"/>
</dbReference>
<dbReference type="FunFam" id="1.10.287.180:FF:000001">
    <property type="entry name" value="Transcription elongation factor GreA"/>
    <property type="match status" value="1"/>
</dbReference>
<comment type="function">
    <text evidence="6 8">Necessary for efficient RNA polymerase transcription elongation past template-encoded arresting sites. The arresting sites in DNA have the property of trapping a certain fraction of elongating RNA polymerases that pass through, resulting in locked ternary complexes. Cleavage of the nascent transcript by cleavage factors such as GreA or GreB allows the resumption of elongation from the new 3'terminus. GreA releases sequences of 2 to 3 nucleotides.</text>
</comment>
<sequence length="160" mass="17559">MSEDNRTWLTQEAFDRLSEELERRRTTERKEIARRIELARQEGDLRENAGYHAAREEAALNETRIKVLEGMLENAEVGQASSDGTVTKGALITAIIAGKEQVFVLGNQEIAADVPDGARVFSPEAPLGKALMGHKAGETVSYKAPNGRVLQATIKSVQQL</sequence>
<dbReference type="Gene3D" id="1.10.287.180">
    <property type="entry name" value="Transcription elongation factor, GreA/GreB, N-terminal domain"/>
    <property type="match status" value="1"/>
</dbReference>
<dbReference type="InterPro" id="IPR036953">
    <property type="entry name" value="GreA/GreB_C_sf"/>
</dbReference>
<feature type="domain" description="Transcription elongation factor GreA/GreB N-terminal" evidence="10">
    <location>
        <begin position="8"/>
        <end position="77"/>
    </location>
</feature>
<evidence type="ECO:0000259" key="9">
    <source>
        <dbReference type="Pfam" id="PF01272"/>
    </source>
</evidence>
<dbReference type="InterPro" id="IPR028624">
    <property type="entry name" value="Tscrpt_elong_fac_GreA/B"/>
</dbReference>
<dbReference type="PIRSF" id="PIRSF006092">
    <property type="entry name" value="GreA_GreB"/>
    <property type="match status" value="1"/>
</dbReference>
<dbReference type="EMBL" id="CP097095">
    <property type="protein sequence ID" value="UQF80107.1"/>
    <property type="molecule type" value="Genomic_DNA"/>
</dbReference>